<dbReference type="AlphaFoldDB" id="A0A0B4FP50"/>
<proteinExistence type="predicted"/>
<dbReference type="InterPro" id="IPR051537">
    <property type="entry name" value="DNA_Adenine_Mtase"/>
</dbReference>
<dbReference type="Pfam" id="PF02384">
    <property type="entry name" value="N6_Mtase"/>
    <property type="match status" value="1"/>
</dbReference>
<dbReference type="SUPFAM" id="SSF53335">
    <property type="entry name" value="S-adenosyl-L-methionine-dependent methyltransferases"/>
    <property type="match status" value="1"/>
</dbReference>
<protein>
    <recommendedName>
        <fullName evidence="1">site-specific DNA-methyltransferase (adenine-specific)</fullName>
        <ecNumber evidence="1">2.1.1.72</ecNumber>
    </recommendedName>
</protein>
<evidence type="ECO:0000256" key="6">
    <source>
        <dbReference type="ARBA" id="ARBA00047942"/>
    </source>
</evidence>
<dbReference type="PANTHER" id="PTHR42933:SF4">
    <property type="entry name" value="TYPE I RESTRICTION ENZYME ECOKI METHYLASE SUBUNIT"/>
    <property type="match status" value="1"/>
</dbReference>
<dbReference type="PROSITE" id="PS00092">
    <property type="entry name" value="N6_MTASE"/>
    <property type="match status" value="1"/>
</dbReference>
<dbReference type="Proteomes" id="UP000031184">
    <property type="component" value="Unassembled WGS sequence"/>
</dbReference>
<evidence type="ECO:0000313" key="9">
    <source>
        <dbReference type="Proteomes" id="UP000031184"/>
    </source>
</evidence>
<feature type="domain" description="DNA methylase adenine-specific" evidence="7">
    <location>
        <begin position="1"/>
        <end position="203"/>
    </location>
</feature>
<keyword evidence="3" id="KW-0808">Transferase</keyword>
<dbReference type="EMBL" id="AUZI01000016">
    <property type="protein sequence ID" value="KID49102.1"/>
    <property type="molecule type" value="Genomic_DNA"/>
</dbReference>
<evidence type="ECO:0000256" key="1">
    <source>
        <dbReference type="ARBA" id="ARBA00011900"/>
    </source>
</evidence>
<evidence type="ECO:0000256" key="3">
    <source>
        <dbReference type="ARBA" id="ARBA00022679"/>
    </source>
</evidence>
<keyword evidence="2" id="KW-0489">Methyltransferase</keyword>
<reference evidence="8 9" key="1">
    <citation type="submission" date="2013-08" db="EMBL/GenBank/DDBJ databases">
        <title>An opportunistic ruminal bacterium that causes liver abscesses in cattle.</title>
        <authorList>
            <person name="Benahmed F.H."/>
            <person name="Rasmussen M."/>
            <person name="Harbottle H."/>
            <person name="Soppet D."/>
            <person name="Nagaraja T.G."/>
            <person name="Davidson M."/>
        </authorList>
    </citation>
    <scope>NUCLEOTIDE SEQUENCE [LARGE SCALE GENOMIC DNA]</scope>
    <source>
        <strain evidence="8 9">B35</strain>
    </source>
</reference>
<evidence type="ECO:0000259" key="7">
    <source>
        <dbReference type="Pfam" id="PF02384"/>
    </source>
</evidence>
<name>A0A0B4FP50_9FUSO</name>
<evidence type="ECO:0000256" key="4">
    <source>
        <dbReference type="ARBA" id="ARBA00022691"/>
    </source>
</evidence>
<dbReference type="PANTHER" id="PTHR42933">
    <property type="entry name" value="SLR6095 PROTEIN"/>
    <property type="match status" value="1"/>
</dbReference>
<dbReference type="GO" id="GO:0009007">
    <property type="term" value="F:site-specific DNA-methyltransferase (adenine-specific) activity"/>
    <property type="evidence" value="ECO:0007669"/>
    <property type="project" value="UniProtKB-EC"/>
</dbReference>
<keyword evidence="5" id="KW-0680">Restriction system</keyword>
<keyword evidence="4" id="KW-0949">S-adenosyl-L-methionine</keyword>
<comment type="catalytic activity">
    <reaction evidence="6">
        <text>a 2'-deoxyadenosine in DNA + S-adenosyl-L-methionine = an N(6)-methyl-2'-deoxyadenosine in DNA + S-adenosyl-L-homocysteine + H(+)</text>
        <dbReference type="Rhea" id="RHEA:15197"/>
        <dbReference type="Rhea" id="RHEA-COMP:12418"/>
        <dbReference type="Rhea" id="RHEA-COMP:12419"/>
        <dbReference type="ChEBI" id="CHEBI:15378"/>
        <dbReference type="ChEBI" id="CHEBI:57856"/>
        <dbReference type="ChEBI" id="CHEBI:59789"/>
        <dbReference type="ChEBI" id="CHEBI:90615"/>
        <dbReference type="ChEBI" id="CHEBI:90616"/>
        <dbReference type="EC" id="2.1.1.72"/>
    </reaction>
</comment>
<accession>A0A0B4FP50</accession>
<evidence type="ECO:0000256" key="5">
    <source>
        <dbReference type="ARBA" id="ARBA00022747"/>
    </source>
</evidence>
<dbReference type="InterPro" id="IPR029063">
    <property type="entry name" value="SAM-dependent_MTases_sf"/>
</dbReference>
<dbReference type="GO" id="GO:0008170">
    <property type="term" value="F:N-methyltransferase activity"/>
    <property type="evidence" value="ECO:0007669"/>
    <property type="project" value="InterPro"/>
</dbReference>
<dbReference type="Gene3D" id="3.40.50.150">
    <property type="entry name" value="Vaccinia Virus protein VP39"/>
    <property type="match status" value="1"/>
</dbReference>
<dbReference type="GO" id="GO:0003677">
    <property type="term" value="F:DNA binding"/>
    <property type="evidence" value="ECO:0007669"/>
    <property type="project" value="InterPro"/>
</dbReference>
<evidence type="ECO:0000313" key="8">
    <source>
        <dbReference type="EMBL" id="KID49102.1"/>
    </source>
</evidence>
<dbReference type="GO" id="GO:0032259">
    <property type="term" value="P:methylation"/>
    <property type="evidence" value="ECO:0007669"/>
    <property type="project" value="UniProtKB-KW"/>
</dbReference>
<organism evidence="8 9">
    <name type="scientific">Fusobacterium necrophorum subsp. funduliforme B35</name>
    <dbReference type="NCBI Taxonomy" id="1226633"/>
    <lineage>
        <taxon>Bacteria</taxon>
        <taxon>Fusobacteriati</taxon>
        <taxon>Fusobacteriota</taxon>
        <taxon>Fusobacteriia</taxon>
        <taxon>Fusobacteriales</taxon>
        <taxon>Fusobacteriaceae</taxon>
        <taxon>Fusobacterium</taxon>
    </lineage>
</organism>
<dbReference type="InterPro" id="IPR002052">
    <property type="entry name" value="DNA_methylase_N6_adenine_CS"/>
</dbReference>
<gene>
    <name evidence="8" type="ORF">C095_06635</name>
</gene>
<dbReference type="EC" id="2.1.1.72" evidence="1"/>
<dbReference type="GO" id="GO:0009307">
    <property type="term" value="P:DNA restriction-modification system"/>
    <property type="evidence" value="ECO:0007669"/>
    <property type="project" value="UniProtKB-KW"/>
</dbReference>
<dbReference type="InterPro" id="IPR003356">
    <property type="entry name" value="DNA_methylase_A-5"/>
</dbReference>
<comment type="caution">
    <text evidence="8">The sequence shown here is derived from an EMBL/GenBank/DDBJ whole genome shotgun (WGS) entry which is preliminary data.</text>
</comment>
<dbReference type="PATRIC" id="fig|1226633.4.peg.1333"/>
<evidence type="ECO:0000256" key="2">
    <source>
        <dbReference type="ARBA" id="ARBA00022603"/>
    </source>
</evidence>
<sequence>MNALLHGIEGNFLQGDTLSEFGKQFSHFDIILSNPPFGTKKGGERATRDDLVYATSNKQLNFLEVIYRSLNVTGKARAAVVVPDNVLFEGGVGKEIRQDLLNKCNVHTILRLPTGIFYSQGVKTNVLFFTRGTSDTNNTKEIWYYDLRTNMPSFGKTSPLSKEHFEEFERSFEKREEKETLERWTLVSMEEIVKKEYSLDLGLIKDESVIDSENYRILL</sequence>